<gene>
    <name evidence="1" type="ORF">NM688_g5772</name>
</gene>
<accession>A0ACC1SQB2</accession>
<comment type="caution">
    <text evidence="1">The sequence shown here is derived from an EMBL/GenBank/DDBJ whole genome shotgun (WGS) entry which is preliminary data.</text>
</comment>
<evidence type="ECO:0000313" key="2">
    <source>
        <dbReference type="Proteomes" id="UP001148662"/>
    </source>
</evidence>
<dbReference type="EMBL" id="JANHOG010001099">
    <property type="protein sequence ID" value="KAJ3544150.1"/>
    <property type="molecule type" value="Genomic_DNA"/>
</dbReference>
<evidence type="ECO:0000313" key="1">
    <source>
        <dbReference type="EMBL" id="KAJ3544150.1"/>
    </source>
</evidence>
<dbReference type="Proteomes" id="UP001148662">
    <property type="component" value="Unassembled WGS sequence"/>
</dbReference>
<proteinExistence type="predicted"/>
<name>A0ACC1SQB2_9APHY</name>
<reference evidence="1" key="1">
    <citation type="submission" date="2022-07" db="EMBL/GenBank/DDBJ databases">
        <title>Genome Sequence of Phlebia brevispora.</title>
        <authorList>
            <person name="Buettner E."/>
        </authorList>
    </citation>
    <scope>NUCLEOTIDE SEQUENCE</scope>
    <source>
        <strain evidence="1">MPL23</strain>
    </source>
</reference>
<protein>
    <submittedName>
        <fullName evidence="1">Uncharacterized protein</fullName>
    </submittedName>
</protein>
<organism evidence="1 2">
    <name type="scientific">Phlebia brevispora</name>
    <dbReference type="NCBI Taxonomy" id="194682"/>
    <lineage>
        <taxon>Eukaryota</taxon>
        <taxon>Fungi</taxon>
        <taxon>Dikarya</taxon>
        <taxon>Basidiomycota</taxon>
        <taxon>Agaricomycotina</taxon>
        <taxon>Agaricomycetes</taxon>
        <taxon>Polyporales</taxon>
        <taxon>Meruliaceae</taxon>
        <taxon>Phlebia</taxon>
    </lineage>
</organism>
<keyword evidence="2" id="KW-1185">Reference proteome</keyword>
<sequence length="526" mass="59178">MQATQKHAMHRCLSIEEILRIIFAHVRSNGLEWAEVTRRLRQGRPLTLEGLSRLEFRTVLSLALTCRTFKEPALDLLWKEQWGLRNLIALLPRDLWAMSTVNGRIDMDFRRAPVATDWTRFDHYARRVKWLHLTPPPRELDIPVSIPSSRLLNALRSRGTPILPNLEGLEWSNGVVPADSCNDFTMFLGPSIKHFTLYTDGDETGQSTGRSFDVSEIPSLCPEVNVLEIIKDEDRSGNAIAQISTTVSSLRKLVSFSCHTFVPIPRDMFIALGIQSQLTDLNLIVGSDEDHPNVELLACSASPRRPGNVLESAEPPSRSRIATVLRSRSKSYELTRTAIAHCHSLLGRYVTRVIEYSYGDYDEANNGPSRIFLGFDDILPLKKFKGLRELSIGCPFNLDDKDLQTIATWWPTLEELSLGGAGWFNSQVTLNSLVALARGCPNLNELELSFDPSQPAIFRAPQVPNYQLTRLGVADSPVSESPEAVAARLTTIFPNLETIDVNTWEQDSPWEVDWDEVQHNLPNFTP</sequence>